<proteinExistence type="predicted"/>
<reference evidence="1" key="1">
    <citation type="submission" date="2019-12" db="EMBL/GenBank/DDBJ databases">
        <title>Genome sequence of Babesia ovis.</title>
        <authorList>
            <person name="Yamagishi J."/>
            <person name="Sevinc F."/>
            <person name="Xuan X."/>
        </authorList>
    </citation>
    <scope>NUCLEOTIDE SEQUENCE</scope>
    <source>
        <strain evidence="1">Selcuk</strain>
    </source>
</reference>
<name>A0A9W5WVU6_BABOV</name>
<organism evidence="1 2">
    <name type="scientific">Babesia ovis</name>
    <dbReference type="NCBI Taxonomy" id="5869"/>
    <lineage>
        <taxon>Eukaryota</taxon>
        <taxon>Sar</taxon>
        <taxon>Alveolata</taxon>
        <taxon>Apicomplexa</taxon>
        <taxon>Aconoidasida</taxon>
        <taxon>Piroplasmida</taxon>
        <taxon>Babesiidae</taxon>
        <taxon>Babesia</taxon>
    </lineage>
</organism>
<sequence length="678" mass="76574">MQMDQLMHKCEDHEDLLVLLVTHRGVMYLHNLVTAIQMLQVFAEKDLAKRIEPDREDLYAGYHEVFSSSGTKGETIRSSKDRGIVAEGDSADYNNSVDNSTNSVASDFKNVEGTTSVVSSDHISVEDAASGVSTGNTTICAMTPTQIDIVNRAKEHILVHFENPANQHYLQCRNHSLPVKDMIVRDERFELLLCDIYENRNRLDVEGACQVIIALNTLEHRNARIYNGILRHLMRVQLYDVADDSMSSFGDSIDHTTNGNITSCATAQVLKERGRLLLKACQCYVKAGYYDIPLYSKVCRELYRRYIETVGTEVKLGHEVDKELIVETLRLFAKVEVYDPVVFREVARVVKGTSLEPRDLVDVAVAFAAHRNCNKIHDDVMVWVAGEVGHQLSDFTTLEVAKCVHAFARLGLYFESVYNEVTRRLIEELQGCTSSCATSSLSIRQMGLIVLDIANYSPKVGSTARLVQMLLGYLEEHIDLVTEKTAINVVFAMCAADLRDMNRYMLAFLLRKIGSGTEWEQCKYKVFAIWLYYIVNLPELAGYIPMRCVTAGMREWLLRHGNGTQFRQELLEIAELLQRELGVTQIDMDATGMEITAGDIIDTLSSIDLQMDGEMHKIVINEACCRNDVQRVVGVDLVTQNLLKKSGAQVHSINFHYWRSMGRSEKVRYIRSLLYSSG</sequence>
<accession>A0A9W5WVU6</accession>
<gene>
    <name evidence="1" type="ORF">BaOVIS_020910</name>
</gene>
<dbReference type="EMBL" id="BLIY01000017">
    <property type="protein sequence ID" value="GFE54687.1"/>
    <property type="molecule type" value="Genomic_DNA"/>
</dbReference>
<evidence type="ECO:0000313" key="2">
    <source>
        <dbReference type="Proteomes" id="UP001057455"/>
    </source>
</evidence>
<dbReference type="AlphaFoldDB" id="A0A9W5WVU6"/>
<evidence type="ECO:0000313" key="1">
    <source>
        <dbReference type="EMBL" id="GFE54687.1"/>
    </source>
</evidence>
<comment type="caution">
    <text evidence="1">The sequence shown here is derived from an EMBL/GenBank/DDBJ whole genome shotgun (WGS) entry which is preliminary data.</text>
</comment>
<keyword evidence="2" id="KW-1185">Reference proteome</keyword>
<dbReference type="OrthoDB" id="411182at2759"/>
<protein>
    <submittedName>
        <fullName evidence="1">Streptococcus pyogenes, putative</fullName>
    </submittedName>
</protein>
<dbReference type="Proteomes" id="UP001057455">
    <property type="component" value="Unassembled WGS sequence"/>
</dbReference>